<proteinExistence type="predicted"/>
<organism evidence="3 4">
    <name type="scientific">Streptomonospora litoralis</name>
    <dbReference type="NCBI Taxonomy" id="2498135"/>
    <lineage>
        <taxon>Bacteria</taxon>
        <taxon>Bacillati</taxon>
        <taxon>Actinomycetota</taxon>
        <taxon>Actinomycetes</taxon>
        <taxon>Streptosporangiales</taxon>
        <taxon>Nocardiopsidaceae</taxon>
        <taxon>Streptomonospora</taxon>
    </lineage>
</organism>
<dbReference type="EMBL" id="CP036455">
    <property type="protein sequence ID" value="QBI54887.1"/>
    <property type="molecule type" value="Genomic_DNA"/>
</dbReference>
<dbReference type="PANTHER" id="PTHR46565">
    <property type="entry name" value="COLD SHOCK DOMAIN PROTEIN 2"/>
    <property type="match status" value="1"/>
</dbReference>
<dbReference type="InterPro" id="IPR019844">
    <property type="entry name" value="CSD_CS"/>
</dbReference>
<evidence type="ECO:0000259" key="2">
    <source>
        <dbReference type="PROSITE" id="PS51857"/>
    </source>
</evidence>
<dbReference type="InterPro" id="IPR012340">
    <property type="entry name" value="NA-bd_OB-fold"/>
</dbReference>
<dbReference type="PROSITE" id="PS00352">
    <property type="entry name" value="CSD_1"/>
    <property type="match status" value="1"/>
</dbReference>
<dbReference type="PROSITE" id="PS51857">
    <property type="entry name" value="CSD_2"/>
    <property type="match status" value="1"/>
</dbReference>
<dbReference type="RefSeq" id="WP_131098985.1">
    <property type="nucleotide sequence ID" value="NZ_CP036455.1"/>
</dbReference>
<keyword evidence="4" id="KW-1185">Reference proteome</keyword>
<name>A0A4P6Q7R5_9ACTN</name>
<comment type="subcellular location">
    <subcellularLocation>
        <location evidence="1">Cytoplasm</location>
    </subcellularLocation>
</comment>
<sequence>METGLVVRFDEERGYGFIEPDAGGEDVFIHASALDEEIKAQLQTGRRVRFDSVGGHRGKKAFDVQLVSAPAGLEPAPVSPRPAVSGADEETAEVLSEEELRWRVTEMLLDVAPELSGAQVLAVRSAFGRFAGERGWTG</sequence>
<dbReference type="InterPro" id="IPR002059">
    <property type="entry name" value="CSP_DNA-bd"/>
</dbReference>
<protein>
    <submittedName>
        <fullName evidence="3">Cold shock protein ScoF</fullName>
    </submittedName>
</protein>
<gene>
    <name evidence="3" type="primary">scoF2</name>
    <name evidence="3" type="ORF">EKD16_15575</name>
</gene>
<dbReference type="KEGG" id="strr:EKD16_15575"/>
<dbReference type="AlphaFoldDB" id="A0A4P6Q7R5"/>
<evidence type="ECO:0000256" key="1">
    <source>
        <dbReference type="RuleBase" id="RU000408"/>
    </source>
</evidence>
<dbReference type="OrthoDB" id="4382049at2"/>
<evidence type="ECO:0000313" key="4">
    <source>
        <dbReference type="Proteomes" id="UP000292235"/>
    </source>
</evidence>
<dbReference type="GO" id="GO:0003676">
    <property type="term" value="F:nucleic acid binding"/>
    <property type="evidence" value="ECO:0007669"/>
    <property type="project" value="InterPro"/>
</dbReference>
<evidence type="ECO:0000313" key="3">
    <source>
        <dbReference type="EMBL" id="QBI54887.1"/>
    </source>
</evidence>
<accession>A0A4P6Q7R5</accession>
<dbReference type="CDD" id="cd04458">
    <property type="entry name" value="CSP_CDS"/>
    <property type="match status" value="1"/>
</dbReference>
<dbReference type="InterPro" id="IPR011129">
    <property type="entry name" value="CSD"/>
</dbReference>
<feature type="domain" description="CSD" evidence="2">
    <location>
        <begin position="1"/>
        <end position="66"/>
    </location>
</feature>
<dbReference type="Pfam" id="PF00313">
    <property type="entry name" value="CSD"/>
    <property type="match status" value="1"/>
</dbReference>
<dbReference type="SMART" id="SM00357">
    <property type="entry name" value="CSP"/>
    <property type="match status" value="1"/>
</dbReference>
<dbReference type="Proteomes" id="UP000292235">
    <property type="component" value="Chromosome"/>
</dbReference>
<dbReference type="Gene3D" id="2.40.50.140">
    <property type="entry name" value="Nucleic acid-binding proteins"/>
    <property type="match status" value="1"/>
</dbReference>
<dbReference type="SUPFAM" id="SSF50249">
    <property type="entry name" value="Nucleic acid-binding proteins"/>
    <property type="match status" value="1"/>
</dbReference>
<reference evidence="3 4" key="1">
    <citation type="submission" date="2019-02" db="EMBL/GenBank/DDBJ databases">
        <authorList>
            <person name="Khodamoradi S."/>
            <person name="Hahnke R.L."/>
            <person name="Kaempfer P."/>
            <person name="Schumann P."/>
            <person name="Rohde M."/>
            <person name="Steinert M."/>
            <person name="Luzhetskyy A."/>
            <person name="Wink J."/>
            <person name="Ruckert C."/>
        </authorList>
    </citation>
    <scope>NUCLEOTIDE SEQUENCE [LARGE SCALE GENOMIC DNA]</scope>
    <source>
        <strain evidence="3 4">M2</strain>
    </source>
</reference>
<dbReference type="GO" id="GO:0005737">
    <property type="term" value="C:cytoplasm"/>
    <property type="evidence" value="ECO:0007669"/>
    <property type="project" value="UniProtKB-SubCell"/>
</dbReference>
<dbReference type="PANTHER" id="PTHR46565:SF27">
    <property type="entry name" value="COLD SHOCK DOMAIN-CONTAINING PROTEIN 3-LIKE"/>
    <property type="match status" value="1"/>
</dbReference>
<dbReference type="PRINTS" id="PR00050">
    <property type="entry name" value="COLDSHOCK"/>
</dbReference>